<protein>
    <recommendedName>
        <fullName evidence="4">Maltogenic Amylase C-terminal domain-containing protein</fullName>
    </recommendedName>
</protein>
<comment type="caution">
    <text evidence="2">The sequence shown here is derived from an EMBL/GenBank/DDBJ whole genome shotgun (WGS) entry which is preliminary data.</text>
</comment>
<evidence type="ECO:0008006" key="4">
    <source>
        <dbReference type="Google" id="ProtNLM"/>
    </source>
</evidence>
<reference evidence="2" key="1">
    <citation type="submission" date="2021-03" db="EMBL/GenBank/DDBJ databases">
        <title>Antimicrobial resistance genes in bacteria isolated from Japanese honey, and their potential for conferring macrolide and lincosamide resistance in the American foulbrood pathogen Paenibacillus larvae.</title>
        <authorList>
            <person name="Okamoto M."/>
            <person name="Kumagai M."/>
            <person name="Kanamori H."/>
            <person name="Takamatsu D."/>
        </authorList>
    </citation>
    <scope>NUCLEOTIDE SEQUENCE</scope>
    <source>
        <strain evidence="2">J2TS6</strain>
    </source>
</reference>
<dbReference type="InterPro" id="IPR013780">
    <property type="entry name" value="Glyco_hydro_b"/>
</dbReference>
<dbReference type="Proteomes" id="UP000679779">
    <property type="component" value="Unassembled WGS sequence"/>
</dbReference>
<name>A0A920C8Q5_9BACL</name>
<evidence type="ECO:0000313" key="2">
    <source>
        <dbReference type="EMBL" id="GIO30175.1"/>
    </source>
</evidence>
<dbReference type="RefSeq" id="WP_212957647.1">
    <property type="nucleotide sequence ID" value="NZ_BORQ01000001.1"/>
</dbReference>
<dbReference type="SUPFAM" id="SSF51011">
    <property type="entry name" value="Glycosyl hydrolase domain"/>
    <property type="match status" value="1"/>
</dbReference>
<sequence>MPLQDRDGGNMNGSYWFESVKCMALTLQLIQGAPMGDAAALTDSKSSMGREQAQPSFKKGSAGEKGAFPRSTGIGQGEVSRKSLLDFYDQLAMLRSHPFINELLAEGKFRLAAPEHAHVFAYERSHSGRRLLTVSNWSKEPLDFALERDFVEGEVQVSVYPEIVLTENMRLRPYEAFAVLVQTDMQTRL</sequence>
<dbReference type="Gene3D" id="2.60.40.1180">
    <property type="entry name" value="Golgi alpha-mannosidase II"/>
    <property type="match status" value="1"/>
</dbReference>
<keyword evidence="3" id="KW-1185">Reference proteome</keyword>
<gene>
    <name evidence="2" type="ORF">J2TS6_13160</name>
</gene>
<dbReference type="AlphaFoldDB" id="A0A920C8Q5"/>
<feature type="compositionally biased region" description="Polar residues" evidence="1">
    <location>
        <begin position="43"/>
        <end position="55"/>
    </location>
</feature>
<accession>A0A920C8Q5</accession>
<proteinExistence type="predicted"/>
<organism evidence="2 3">
    <name type="scientific">Paenibacillus albilobatus</name>
    <dbReference type="NCBI Taxonomy" id="2716884"/>
    <lineage>
        <taxon>Bacteria</taxon>
        <taxon>Bacillati</taxon>
        <taxon>Bacillota</taxon>
        <taxon>Bacilli</taxon>
        <taxon>Bacillales</taxon>
        <taxon>Paenibacillaceae</taxon>
        <taxon>Paenibacillus</taxon>
    </lineage>
</organism>
<evidence type="ECO:0000313" key="3">
    <source>
        <dbReference type="Proteomes" id="UP000679779"/>
    </source>
</evidence>
<feature type="region of interest" description="Disordered" evidence="1">
    <location>
        <begin position="41"/>
        <end position="73"/>
    </location>
</feature>
<evidence type="ECO:0000256" key="1">
    <source>
        <dbReference type="SAM" id="MobiDB-lite"/>
    </source>
</evidence>
<dbReference type="EMBL" id="BORQ01000001">
    <property type="protein sequence ID" value="GIO30175.1"/>
    <property type="molecule type" value="Genomic_DNA"/>
</dbReference>